<feature type="region of interest" description="Disordered" evidence="9">
    <location>
        <begin position="348"/>
        <end position="525"/>
    </location>
</feature>
<organism evidence="11 12">
    <name type="scientific">Ectocarpus siliculosus</name>
    <name type="common">Brown alga</name>
    <name type="synonym">Conferva siliculosa</name>
    <dbReference type="NCBI Taxonomy" id="2880"/>
    <lineage>
        <taxon>Eukaryota</taxon>
        <taxon>Sar</taxon>
        <taxon>Stramenopiles</taxon>
        <taxon>Ochrophyta</taxon>
        <taxon>PX clade</taxon>
        <taxon>Phaeophyceae</taxon>
        <taxon>Ectocarpales</taxon>
        <taxon>Ectocarpaceae</taxon>
        <taxon>Ectocarpus</taxon>
    </lineage>
</organism>
<dbReference type="SUPFAM" id="SSF48403">
    <property type="entry name" value="Ankyrin repeat"/>
    <property type="match status" value="1"/>
</dbReference>
<evidence type="ECO:0000256" key="8">
    <source>
        <dbReference type="PROSITE-ProRule" id="PRU00023"/>
    </source>
</evidence>
<accession>D8LIX3</accession>
<dbReference type="Proteomes" id="UP000002630">
    <property type="component" value="Linkage Group LG08"/>
</dbReference>
<evidence type="ECO:0000256" key="4">
    <source>
        <dbReference type="ARBA" id="ARBA00023043"/>
    </source>
</evidence>
<comment type="subcellular location">
    <subcellularLocation>
        <location evidence="1">Endoplasmic reticulum membrane</location>
    </subcellularLocation>
</comment>
<feature type="compositionally biased region" description="Basic and acidic residues" evidence="9">
    <location>
        <begin position="371"/>
        <end position="383"/>
    </location>
</feature>
<feature type="compositionally biased region" description="Low complexity" evidence="9">
    <location>
        <begin position="154"/>
        <end position="173"/>
    </location>
</feature>
<keyword evidence="3" id="KW-0256">Endoplasmic reticulum</keyword>
<dbReference type="PROSITE" id="PS50088">
    <property type="entry name" value="ANK_REPEAT"/>
    <property type="match status" value="1"/>
</dbReference>
<dbReference type="OrthoDB" id="1585644at2759"/>
<feature type="region of interest" description="Disordered" evidence="9">
    <location>
        <begin position="562"/>
        <end position="722"/>
    </location>
</feature>
<dbReference type="InterPro" id="IPR055285">
    <property type="entry name" value="ANKRD13_C"/>
</dbReference>
<evidence type="ECO:0000313" key="12">
    <source>
        <dbReference type="Proteomes" id="UP000002630"/>
    </source>
</evidence>
<keyword evidence="6" id="KW-0143">Chaperone</keyword>
<feature type="compositionally biased region" description="Basic residues" evidence="9">
    <location>
        <begin position="596"/>
        <end position="609"/>
    </location>
</feature>
<evidence type="ECO:0000256" key="9">
    <source>
        <dbReference type="SAM" id="MobiDB-lite"/>
    </source>
</evidence>
<dbReference type="Pfam" id="PF11904">
    <property type="entry name" value="ANKRD13_C"/>
    <property type="match status" value="1"/>
</dbReference>
<keyword evidence="5" id="KW-0472">Membrane</keyword>
<feature type="compositionally biased region" description="Low complexity" evidence="9">
    <location>
        <begin position="384"/>
        <end position="393"/>
    </location>
</feature>
<dbReference type="GO" id="GO:0005789">
    <property type="term" value="C:endoplasmic reticulum membrane"/>
    <property type="evidence" value="ECO:0007669"/>
    <property type="project" value="UniProtKB-SubCell"/>
</dbReference>
<keyword evidence="12" id="KW-1185">Reference proteome</keyword>
<evidence type="ECO:0000256" key="7">
    <source>
        <dbReference type="ARBA" id="ARBA00037107"/>
    </source>
</evidence>
<protein>
    <recommendedName>
        <fullName evidence="10">Ankyrin repeat domain-containing protein</fullName>
    </recommendedName>
</protein>
<dbReference type="EMBL" id="FN648409">
    <property type="protein sequence ID" value="CBN76857.1"/>
    <property type="molecule type" value="Genomic_DNA"/>
</dbReference>
<feature type="compositionally biased region" description="Gly residues" evidence="9">
    <location>
        <begin position="216"/>
        <end position="230"/>
    </location>
</feature>
<dbReference type="EMBL" id="FN649733">
    <property type="protein sequence ID" value="CBN76857.1"/>
    <property type="molecule type" value="Genomic_DNA"/>
</dbReference>
<evidence type="ECO:0000313" key="11">
    <source>
        <dbReference type="EMBL" id="CBN76857.1"/>
    </source>
</evidence>
<comment type="function">
    <text evidence="7">Acts as a molecular chaperone for G protein-coupled receptors, regulating their biogenesis and exit from the ER.</text>
</comment>
<reference evidence="11 12" key="1">
    <citation type="journal article" date="2010" name="Nature">
        <title>The Ectocarpus genome and the independent evolution of multicellularity in brown algae.</title>
        <authorList>
            <person name="Cock J.M."/>
            <person name="Sterck L."/>
            <person name="Rouze P."/>
            <person name="Scornet D."/>
            <person name="Allen A.E."/>
            <person name="Amoutzias G."/>
            <person name="Anthouard V."/>
            <person name="Artiguenave F."/>
            <person name="Aury J.M."/>
            <person name="Badger J.H."/>
            <person name="Beszteri B."/>
            <person name="Billiau K."/>
            <person name="Bonnet E."/>
            <person name="Bothwell J.H."/>
            <person name="Bowler C."/>
            <person name="Boyen C."/>
            <person name="Brownlee C."/>
            <person name="Carrano C.J."/>
            <person name="Charrier B."/>
            <person name="Cho G.Y."/>
            <person name="Coelho S.M."/>
            <person name="Collen J."/>
            <person name="Corre E."/>
            <person name="Da Silva C."/>
            <person name="Delage L."/>
            <person name="Delaroque N."/>
            <person name="Dittami S.M."/>
            <person name="Doulbeau S."/>
            <person name="Elias M."/>
            <person name="Farnham G."/>
            <person name="Gachon C.M."/>
            <person name="Gschloessl B."/>
            <person name="Heesch S."/>
            <person name="Jabbari K."/>
            <person name="Jubin C."/>
            <person name="Kawai H."/>
            <person name="Kimura K."/>
            <person name="Kloareg B."/>
            <person name="Kupper F.C."/>
            <person name="Lang D."/>
            <person name="Le Bail A."/>
            <person name="Leblanc C."/>
            <person name="Lerouge P."/>
            <person name="Lohr M."/>
            <person name="Lopez P.J."/>
            <person name="Martens C."/>
            <person name="Maumus F."/>
            <person name="Michel G."/>
            <person name="Miranda-Saavedra D."/>
            <person name="Morales J."/>
            <person name="Moreau H."/>
            <person name="Motomura T."/>
            <person name="Nagasato C."/>
            <person name="Napoli C.A."/>
            <person name="Nelson D.R."/>
            <person name="Nyvall-Collen P."/>
            <person name="Peters A.F."/>
            <person name="Pommier C."/>
            <person name="Potin P."/>
            <person name="Poulain J."/>
            <person name="Quesneville H."/>
            <person name="Read B."/>
            <person name="Rensing S.A."/>
            <person name="Ritter A."/>
            <person name="Rousvoal S."/>
            <person name="Samanta M."/>
            <person name="Samson G."/>
            <person name="Schroeder D.C."/>
            <person name="Segurens B."/>
            <person name="Strittmatter M."/>
            <person name="Tonon T."/>
            <person name="Tregear J.W."/>
            <person name="Valentin K."/>
            <person name="von Dassow P."/>
            <person name="Yamagishi T."/>
            <person name="Van de Peer Y."/>
            <person name="Wincker P."/>
        </authorList>
    </citation>
    <scope>NUCLEOTIDE SEQUENCE [LARGE SCALE GENOMIC DNA]</scope>
    <source>
        <strain evidence="12">Ec32 / CCAP1310/4</strain>
    </source>
</reference>
<dbReference type="eggNOG" id="KOG0522">
    <property type="taxonomic scope" value="Eukaryota"/>
</dbReference>
<dbReference type="AlphaFoldDB" id="D8LIX3"/>
<feature type="compositionally biased region" description="Acidic residues" evidence="9">
    <location>
        <begin position="55"/>
        <end position="71"/>
    </location>
</feature>
<gene>
    <name evidence="11" type="ORF">Esi_0023_0094</name>
</gene>
<dbReference type="InterPro" id="IPR036770">
    <property type="entry name" value="Ankyrin_rpt-contain_sf"/>
</dbReference>
<proteinExistence type="predicted"/>
<evidence type="ECO:0000256" key="1">
    <source>
        <dbReference type="ARBA" id="ARBA00004586"/>
    </source>
</evidence>
<evidence type="ECO:0000256" key="3">
    <source>
        <dbReference type="ARBA" id="ARBA00022824"/>
    </source>
</evidence>
<keyword evidence="4 8" id="KW-0040">ANK repeat</keyword>
<feature type="repeat" description="ANK" evidence="8">
    <location>
        <begin position="782"/>
        <end position="814"/>
    </location>
</feature>
<dbReference type="InterPro" id="IPR002110">
    <property type="entry name" value="Ankyrin_rpt"/>
</dbReference>
<sequence>MQKPAGWQEEQAVEIRRDWIAFLADGMGIDTRGATGADLEALVVRTMLEQAEDDLFQDSFDEWDTDEEEEEDRLHPKGERRKGVAKGRKSRSHSRTRYLSSCADEDDGASSAASGGGGGLKAKKRQPLGGMLGSKLLRRSQTTGDMDATQKGGAASRNQGHSAAAAAAAGGRSSSRDAAAHGPGRGKAAGSLAPGGPPGTEADALTSSGLLSVDPAGGGGGAGMRRGSGGSETAAAASGKGGGRSRRRREGGRGGGAAGASAAAAASPSVQLLLSADRKGGGGGGGGGGDVAGFLDSKMSAAIEAAIFAANTSSGSFEASFSEDKVGGGRAAPANAAAAGGILGAAPTGGGGGSKSRWGLGVASSSSRQHGGRDEDGGERPRADASAAAVAAERLAKGSASEPRVATSSDGRGKQQSRQTVLLKTAAASTGGSGAGGGGLSALPRGGVDDPAPEDIARLGDRRPSGNGVGPAPPSSRGGTWADGFGRKGSSSRRPSIAPGPSSEEREEAAAPQEGEGGREEGELAREAVAAVARAIANGSATAANGAIDEDALLAASMLGEAPTEEVGRSAANTTPFYTERTRSGGGGGGGDASHKSSRPSRRGSRTKARPTGTDPARSDRKRAISAGRIGPDLRYEGAGGGSRGSSRDGGSGRVGGRGEPKPAGGQKPRGRSRERRGVVARNGTEAVAPGVERAGEEEGGAAAAPAPAPGGVGLKRDSDSSRSVVQNTGAAAAAAAAADDGGYGSDWDKLEMHRAVYASDKPGLRLFMQARPRGLKQADHHGNTPLLLALKLGRTEMAWLMVRAGAELDLPSDGSFHLLDEAIVHGDEDLLVEVYGRLQRQSWARWRAKVPDLLSLLDESIPDFYMEMHWSFECSNVLAPIVKAVAPHDHYRIWKKGSWLRMDSTITGYTKRLKTQRGKVSLLFLGNDSPAPGTLIKLDHGKRKIYNVLRRLESPTPSEVRRTCRRYLSPGQSKRPASQVDAYVIKSSALNFKPVKDYSGKLKTGTVGPWACEMYECTGDMQLQAFRKGAGDNLLSGLSMKNYFDVRQTLEEKVMRAGGNGGEGSGVAATPSSGPGSLFNFGERSAQSQKAKMLAKLNTPHKRFEKKIKASMWMSQDFPLTLEHVTPMLEVLSMQDKVIHKLKEVLTTKGMREAGFPAKVSLPLYLGVYAAVTFDNCKVFKPGELEPELFLVKPDYSSSRRMQKVAVHA</sequence>
<name>D8LIX3_ECTSI</name>
<feature type="compositionally biased region" description="Gly residues" evidence="9">
    <location>
        <begin position="431"/>
        <end position="440"/>
    </location>
</feature>
<dbReference type="PANTHER" id="PTHR12447">
    <property type="entry name" value="ANKYRIN REPEAT DOMAIN-CONTAINING PROTEIN 13"/>
    <property type="match status" value="1"/>
</dbReference>
<feature type="compositionally biased region" description="Polar residues" evidence="9">
    <location>
        <begin position="406"/>
        <end position="422"/>
    </location>
</feature>
<dbReference type="STRING" id="2880.D8LIX3"/>
<keyword evidence="2" id="KW-0677">Repeat</keyword>
<feature type="region of interest" description="Disordered" evidence="9">
    <location>
        <begin position="55"/>
        <end position="262"/>
    </location>
</feature>
<dbReference type="InterPro" id="IPR021832">
    <property type="entry name" value="ANKRD13"/>
</dbReference>
<feature type="compositionally biased region" description="Basic residues" evidence="9">
    <location>
        <begin position="78"/>
        <end position="96"/>
    </location>
</feature>
<evidence type="ECO:0000256" key="2">
    <source>
        <dbReference type="ARBA" id="ARBA00022737"/>
    </source>
</evidence>
<dbReference type="PANTHER" id="PTHR12447:SF25">
    <property type="entry name" value="ANKYRIN REPEAT DOMAIN-CONTAINING PROTEIN 13C"/>
    <property type="match status" value="1"/>
</dbReference>
<evidence type="ECO:0000259" key="10">
    <source>
        <dbReference type="Pfam" id="PF11904"/>
    </source>
</evidence>
<evidence type="ECO:0000256" key="5">
    <source>
        <dbReference type="ARBA" id="ARBA00023136"/>
    </source>
</evidence>
<dbReference type="InParanoid" id="D8LIX3"/>
<feature type="domain" description="Ankyrin repeat" evidence="10">
    <location>
        <begin position="902"/>
        <end position="1182"/>
    </location>
</feature>
<dbReference type="PROSITE" id="PS50297">
    <property type="entry name" value="ANK_REP_REGION"/>
    <property type="match status" value="1"/>
</dbReference>
<evidence type="ECO:0000256" key="6">
    <source>
        <dbReference type="ARBA" id="ARBA00023186"/>
    </source>
</evidence>
<feature type="compositionally biased region" description="Basic and acidic residues" evidence="9">
    <location>
        <begin position="516"/>
        <end position="525"/>
    </location>
</feature>
<feature type="compositionally biased region" description="Basic and acidic residues" evidence="9">
    <location>
        <begin position="455"/>
        <end position="464"/>
    </location>
</feature>
<dbReference type="Gene3D" id="1.25.40.20">
    <property type="entry name" value="Ankyrin repeat-containing domain"/>
    <property type="match status" value="1"/>
</dbReference>
<feature type="compositionally biased region" description="Gly residues" evidence="9">
    <location>
        <begin position="638"/>
        <end position="658"/>
    </location>
</feature>